<dbReference type="OrthoDB" id="3485059at2759"/>
<comment type="caution">
    <text evidence="1">The sequence shown here is derived from an EMBL/GenBank/DDBJ whole genome shotgun (WGS) entry which is preliminary data.</text>
</comment>
<protein>
    <submittedName>
        <fullName evidence="1">4MeS</fullName>
    </submittedName>
</protein>
<dbReference type="PANTHER" id="PTHR38123">
    <property type="entry name" value="CELL WALL SERINE-THREONINE-RICH GALACTOMANNOPROTEIN MP1 (AFU_ORTHOLOGUE AFUA_4G03240)"/>
    <property type="match status" value="1"/>
</dbReference>
<organism evidence="1 2">
    <name type="scientific">Metarhizium album (strain ARSEF 1941)</name>
    <dbReference type="NCBI Taxonomy" id="1081103"/>
    <lineage>
        <taxon>Eukaryota</taxon>
        <taxon>Fungi</taxon>
        <taxon>Dikarya</taxon>
        <taxon>Ascomycota</taxon>
        <taxon>Pezizomycotina</taxon>
        <taxon>Sordariomycetes</taxon>
        <taxon>Hypocreomycetidae</taxon>
        <taxon>Hypocreales</taxon>
        <taxon>Clavicipitaceae</taxon>
        <taxon>Metarhizium</taxon>
    </lineage>
</organism>
<dbReference type="Pfam" id="PF12296">
    <property type="entry name" value="HsbA"/>
    <property type="match status" value="1"/>
</dbReference>
<gene>
    <name evidence="1" type="ORF">MAM_01225</name>
</gene>
<dbReference type="RefSeq" id="XP_040681512.1">
    <property type="nucleotide sequence ID" value="XM_040820024.1"/>
</dbReference>
<reference evidence="1 2" key="1">
    <citation type="journal article" date="2014" name="Proc. Natl. Acad. Sci. U.S.A.">
        <title>Trajectory and genomic determinants of fungal-pathogen speciation and host adaptation.</title>
        <authorList>
            <person name="Hu X."/>
            <person name="Xiao G."/>
            <person name="Zheng P."/>
            <person name="Shang Y."/>
            <person name="Su Y."/>
            <person name="Zhang X."/>
            <person name="Liu X."/>
            <person name="Zhan S."/>
            <person name="St Leger R.J."/>
            <person name="Wang C."/>
        </authorList>
    </citation>
    <scope>NUCLEOTIDE SEQUENCE [LARGE SCALE GENOMIC DNA]</scope>
    <source>
        <strain evidence="1 2">ARSEF 1941</strain>
    </source>
</reference>
<dbReference type="InterPro" id="IPR021054">
    <property type="entry name" value="Cell_wall_mannoprotein_1"/>
</dbReference>
<dbReference type="HOGENOM" id="CLU_099165_0_0_1"/>
<keyword evidence="2" id="KW-1185">Reference proteome</keyword>
<dbReference type="Proteomes" id="UP000030816">
    <property type="component" value="Unassembled WGS sequence"/>
</dbReference>
<accession>A0A0B2WW75</accession>
<proteinExistence type="predicted"/>
<dbReference type="Gene3D" id="1.20.1280.140">
    <property type="match status" value="1"/>
</dbReference>
<dbReference type="EMBL" id="AZHE01000002">
    <property type="protein sequence ID" value="KHO00447.1"/>
    <property type="molecule type" value="Genomic_DNA"/>
</dbReference>
<dbReference type="GeneID" id="63735680"/>
<dbReference type="GO" id="GO:0005576">
    <property type="term" value="C:extracellular region"/>
    <property type="evidence" value="ECO:0007669"/>
    <property type="project" value="TreeGrafter"/>
</dbReference>
<dbReference type="STRING" id="1081103.A0A0B2WW75"/>
<evidence type="ECO:0000313" key="1">
    <source>
        <dbReference type="EMBL" id="KHO00447.1"/>
    </source>
</evidence>
<evidence type="ECO:0000313" key="2">
    <source>
        <dbReference type="Proteomes" id="UP000030816"/>
    </source>
</evidence>
<dbReference type="AlphaFoldDB" id="A0A0B2WW75"/>
<sequence>MPSVKNLLFLAVAATGSVIKRDAAQITNGLRLINKDILTLKVAVNSYSGGVSGAIPILGAQQTLTGDVKSTTDEVNNTPSVSEAESDAIFTYIKDQLAVSLQSFIKALESKKSIFDHDHLTSAVVAAVKSSQESTEHLSNALMAKAPGSFAARAKALKDEIDHQFEDAIAYFS</sequence>
<name>A0A0B2WW75_METAS</name>
<dbReference type="PANTHER" id="PTHR38123:SF1">
    <property type="entry name" value="HYDROPHOBIC SURFACE BINDING PROTEIN"/>
    <property type="match status" value="1"/>
</dbReference>